<gene>
    <name evidence="1" type="ORF">KME25_13325</name>
</gene>
<sequence length="46" mass="5550">MLNNRDLPIQSLSKQLTVTTTRQLFFDCLRLHDYLARYVDSREFCQ</sequence>
<name>A0A951PLF9_9CYAN</name>
<dbReference type="EMBL" id="JAHHIF010000015">
    <property type="protein sequence ID" value="MBW4545411.1"/>
    <property type="molecule type" value="Genomic_DNA"/>
</dbReference>
<protein>
    <submittedName>
        <fullName evidence="1">Uncharacterized protein</fullName>
    </submittedName>
</protein>
<proteinExistence type="predicted"/>
<organism evidence="1 2">
    <name type="scientific">Symplocastrum torsivum CPER-KK1</name>
    <dbReference type="NCBI Taxonomy" id="450513"/>
    <lineage>
        <taxon>Bacteria</taxon>
        <taxon>Bacillati</taxon>
        <taxon>Cyanobacteriota</taxon>
        <taxon>Cyanophyceae</taxon>
        <taxon>Oscillatoriophycideae</taxon>
        <taxon>Oscillatoriales</taxon>
        <taxon>Microcoleaceae</taxon>
        <taxon>Symplocastrum</taxon>
    </lineage>
</organism>
<reference evidence="1" key="2">
    <citation type="journal article" date="2022" name="Microbiol. Resour. Announc.">
        <title>Metagenome Sequencing to Explore Phylogenomics of Terrestrial Cyanobacteria.</title>
        <authorList>
            <person name="Ward R.D."/>
            <person name="Stajich J.E."/>
            <person name="Johansen J.R."/>
            <person name="Huntemann M."/>
            <person name="Clum A."/>
            <person name="Foster B."/>
            <person name="Foster B."/>
            <person name="Roux S."/>
            <person name="Palaniappan K."/>
            <person name="Varghese N."/>
            <person name="Mukherjee S."/>
            <person name="Reddy T.B.K."/>
            <person name="Daum C."/>
            <person name="Copeland A."/>
            <person name="Chen I.A."/>
            <person name="Ivanova N.N."/>
            <person name="Kyrpides N.C."/>
            <person name="Shapiro N."/>
            <person name="Eloe-Fadrosh E.A."/>
            <person name="Pietrasiak N."/>
        </authorList>
    </citation>
    <scope>NUCLEOTIDE SEQUENCE</scope>
    <source>
        <strain evidence="1">CPER-KK1</strain>
    </source>
</reference>
<comment type="caution">
    <text evidence="1">The sequence shown here is derived from an EMBL/GenBank/DDBJ whole genome shotgun (WGS) entry which is preliminary data.</text>
</comment>
<evidence type="ECO:0000313" key="1">
    <source>
        <dbReference type="EMBL" id="MBW4545411.1"/>
    </source>
</evidence>
<reference evidence="1" key="1">
    <citation type="submission" date="2021-05" db="EMBL/GenBank/DDBJ databases">
        <authorList>
            <person name="Pietrasiak N."/>
            <person name="Ward R."/>
            <person name="Stajich J.E."/>
            <person name="Kurbessoian T."/>
        </authorList>
    </citation>
    <scope>NUCLEOTIDE SEQUENCE</scope>
    <source>
        <strain evidence="1">CPER-KK1</strain>
    </source>
</reference>
<dbReference type="AlphaFoldDB" id="A0A951PLF9"/>
<dbReference type="Proteomes" id="UP000753908">
    <property type="component" value="Unassembled WGS sequence"/>
</dbReference>
<accession>A0A951PLF9</accession>
<evidence type="ECO:0000313" key="2">
    <source>
        <dbReference type="Proteomes" id="UP000753908"/>
    </source>
</evidence>